<dbReference type="PANTHER" id="PTHR43568:SF1">
    <property type="entry name" value="P PROTEIN"/>
    <property type="match status" value="1"/>
</dbReference>
<dbReference type="PANTHER" id="PTHR43568">
    <property type="entry name" value="P PROTEIN"/>
    <property type="match status" value="1"/>
</dbReference>
<feature type="region of interest" description="Disordered" evidence="6">
    <location>
        <begin position="578"/>
        <end position="643"/>
    </location>
</feature>
<keyword evidence="4 7" id="KW-1133">Transmembrane helix</keyword>
<evidence type="ECO:0000313" key="9">
    <source>
        <dbReference type="EMBL" id="ELR13418.1"/>
    </source>
</evidence>
<accession>L8GL16</accession>
<evidence type="ECO:0000256" key="7">
    <source>
        <dbReference type="SAM" id="Phobius"/>
    </source>
</evidence>
<feature type="domain" description="Citrate transporter-like" evidence="8">
    <location>
        <begin position="313"/>
        <end position="837"/>
    </location>
</feature>
<comment type="subcellular location">
    <subcellularLocation>
        <location evidence="1">Membrane</location>
        <topology evidence="1">Multi-pass membrane protein</topology>
    </subcellularLocation>
</comment>
<dbReference type="InterPro" id="IPR051475">
    <property type="entry name" value="Diverse_Ion_Transporter"/>
</dbReference>
<feature type="transmembrane region" description="Helical" evidence="7">
    <location>
        <begin position="782"/>
        <end position="802"/>
    </location>
</feature>
<proteinExistence type="predicted"/>
<keyword evidence="3 7" id="KW-0812">Transmembrane</keyword>
<dbReference type="KEGG" id="acan:ACA1_244380"/>
<feature type="transmembrane region" description="Helical" evidence="7">
    <location>
        <begin position="395"/>
        <end position="413"/>
    </location>
</feature>
<feature type="compositionally biased region" description="Basic and acidic residues" evidence="6">
    <location>
        <begin position="20"/>
        <end position="32"/>
    </location>
</feature>
<dbReference type="STRING" id="1257118.L8GL16"/>
<name>L8GL16_ACACF</name>
<dbReference type="InterPro" id="IPR004680">
    <property type="entry name" value="Cit_transptr-like_dom"/>
</dbReference>
<keyword evidence="10" id="KW-1185">Reference proteome</keyword>
<dbReference type="OrthoDB" id="442352at2759"/>
<dbReference type="GO" id="GO:0055085">
    <property type="term" value="P:transmembrane transport"/>
    <property type="evidence" value="ECO:0007669"/>
    <property type="project" value="InterPro"/>
</dbReference>
<feature type="transmembrane region" description="Helical" evidence="7">
    <location>
        <begin position="711"/>
        <end position="732"/>
    </location>
</feature>
<dbReference type="AlphaFoldDB" id="L8GL16"/>
<feature type="compositionally biased region" description="Basic and acidic residues" evidence="6">
    <location>
        <begin position="60"/>
        <end position="74"/>
    </location>
</feature>
<evidence type="ECO:0000259" key="8">
    <source>
        <dbReference type="Pfam" id="PF03600"/>
    </source>
</evidence>
<sequence>MSSGAAGRHPLAAEDDYDEERPRSNSEQRRLVEEEDADLSSGPSGLTEDEEEANRRRVGHINDRDRNDFKRLNPEEDDSSSYEEESDAETSYRHESYIFARTEWKGEKKPEGVHHENWFLLDHTTRFHFRFHFRRHKRRAVQGALRLRDLVVGLPWHQIRVAVISLLFIASMALFMSVDAPDDNPPTRLAGPLDTIRVNLAIQETRNVSSWTSWPANSSVVVTLQASTAHDEASAQSWAALDSWELFARPDESEEDYTYFYLNDTAKDLYHTYRVVLTTNARQNLGLRLDVLQLSWAARYEVVFGFILLVMVYSLIIFEWVHRTVAALIGSFWGLALLSAVIERPSLYEARTTDQNVIGWIDYDTIGLLFGMMILVGIFSTTGFFEAYKLSKGNIWHLVIMLCGFTAVASMFLDNVTTILLVTPVTLRLCRVLDLDPLPIILSEVIFSNIGGTATGIGDPPNILIISNSQIKDTGLVDFSSFTLHVAPGAILAMCTTFLLIMFVYKKRICRRAPVDPLAKEIDIWKKTLHAFDMSHKSITQNEDHRVRQKLVKHIHELEERLREKLAGIAAIEAALDGSSSSGGHGGGHSTSNAQPAAGVGGAGKGKEKVPEPDVSGDEENGRQRGDNNDNDDEADDDVLGGSQADYYGKTRESVEGQEEPAQPLGAINIAELERKYVISDVTLFIKSCCVLVVVILLFFLHSFLTEIKLSLPWIAILGALVLLVLSGTDNFHEILEKVETSTLLFFAGLFVMVRCVEELGVTIWIANTTSDIIDIMPEGKMRLAFAVFLIIWVCAIVSMFIDNIPFTTTMIPVVVKLTKGTLALPLQPLTWAMAFGACLGGNGTLIGASANVVAAGIAEQYGRPISFNYFFKMGFPCMMVSTLTATAYMLVTHVLIGWY</sequence>
<dbReference type="EMBL" id="KB008093">
    <property type="protein sequence ID" value="ELR13418.1"/>
    <property type="molecule type" value="Genomic_DNA"/>
</dbReference>
<reference evidence="9 10" key="1">
    <citation type="journal article" date="2013" name="Genome Biol.">
        <title>Genome of Acanthamoeba castellanii highlights extensive lateral gene transfer and early evolution of tyrosine kinase signaling.</title>
        <authorList>
            <person name="Clarke M."/>
            <person name="Lohan A.J."/>
            <person name="Liu B."/>
            <person name="Lagkouvardos I."/>
            <person name="Roy S."/>
            <person name="Zafar N."/>
            <person name="Bertelli C."/>
            <person name="Schilde C."/>
            <person name="Kianianmomeni A."/>
            <person name="Burglin T.R."/>
            <person name="Frech C."/>
            <person name="Turcotte B."/>
            <person name="Kopec K.O."/>
            <person name="Synnott J.M."/>
            <person name="Choo C."/>
            <person name="Paponov I."/>
            <person name="Finkler A."/>
            <person name="Soon Heng Tan C."/>
            <person name="Hutchins A.P."/>
            <person name="Weinmeier T."/>
            <person name="Rattei T."/>
            <person name="Chu J.S."/>
            <person name="Gimenez G."/>
            <person name="Irimia M."/>
            <person name="Rigden D.J."/>
            <person name="Fitzpatrick D.A."/>
            <person name="Lorenzo-Morales J."/>
            <person name="Bateman A."/>
            <person name="Chiu C.H."/>
            <person name="Tang P."/>
            <person name="Hegemann P."/>
            <person name="Fromm H."/>
            <person name="Raoult D."/>
            <person name="Greub G."/>
            <person name="Miranda-Saavedra D."/>
            <person name="Chen N."/>
            <person name="Nash P."/>
            <person name="Ginger M.L."/>
            <person name="Horn M."/>
            <person name="Schaap P."/>
            <person name="Caler L."/>
            <person name="Loftus B."/>
        </authorList>
    </citation>
    <scope>NUCLEOTIDE SEQUENCE [LARGE SCALE GENOMIC DNA]</scope>
    <source>
        <strain evidence="9 10">Neff</strain>
    </source>
</reference>
<dbReference type="GO" id="GO:0016020">
    <property type="term" value="C:membrane"/>
    <property type="evidence" value="ECO:0007669"/>
    <property type="project" value="UniProtKB-SubCell"/>
</dbReference>
<evidence type="ECO:0000256" key="2">
    <source>
        <dbReference type="ARBA" id="ARBA00022448"/>
    </source>
</evidence>
<organism evidence="9 10">
    <name type="scientific">Acanthamoeba castellanii (strain ATCC 30010 / Neff)</name>
    <dbReference type="NCBI Taxonomy" id="1257118"/>
    <lineage>
        <taxon>Eukaryota</taxon>
        <taxon>Amoebozoa</taxon>
        <taxon>Discosea</taxon>
        <taxon>Longamoebia</taxon>
        <taxon>Centramoebida</taxon>
        <taxon>Acanthamoebidae</taxon>
        <taxon>Acanthamoeba</taxon>
    </lineage>
</organism>
<dbReference type="Proteomes" id="UP000011083">
    <property type="component" value="Unassembled WGS sequence"/>
</dbReference>
<feature type="region of interest" description="Disordered" evidence="6">
    <location>
        <begin position="1"/>
        <end position="89"/>
    </location>
</feature>
<feature type="transmembrane region" description="Helical" evidence="7">
    <location>
        <begin position="297"/>
        <end position="318"/>
    </location>
</feature>
<feature type="transmembrane region" description="Helical" evidence="7">
    <location>
        <begin position="874"/>
        <end position="897"/>
    </location>
</feature>
<evidence type="ECO:0000256" key="6">
    <source>
        <dbReference type="SAM" id="MobiDB-lite"/>
    </source>
</evidence>
<evidence type="ECO:0000313" key="10">
    <source>
        <dbReference type="Proteomes" id="UP000011083"/>
    </source>
</evidence>
<dbReference type="RefSeq" id="XP_004335431.1">
    <property type="nucleotide sequence ID" value="XM_004335383.1"/>
</dbReference>
<dbReference type="CDD" id="cd01116">
    <property type="entry name" value="P_permease"/>
    <property type="match status" value="1"/>
</dbReference>
<feature type="compositionally biased region" description="Acidic residues" evidence="6">
    <location>
        <begin position="75"/>
        <end position="88"/>
    </location>
</feature>
<feature type="transmembrane region" description="Helical" evidence="7">
    <location>
        <begin position="325"/>
        <end position="342"/>
    </location>
</feature>
<feature type="compositionally biased region" description="Acidic residues" evidence="6">
    <location>
        <begin position="629"/>
        <end position="639"/>
    </location>
</feature>
<feature type="transmembrane region" description="Helical" evidence="7">
    <location>
        <begin position="366"/>
        <end position="388"/>
    </location>
</feature>
<keyword evidence="5 7" id="KW-0472">Membrane</keyword>
<evidence type="ECO:0000256" key="5">
    <source>
        <dbReference type="ARBA" id="ARBA00023136"/>
    </source>
</evidence>
<feature type="transmembrane region" description="Helical" evidence="7">
    <location>
        <begin position="482"/>
        <end position="505"/>
    </location>
</feature>
<evidence type="ECO:0000256" key="1">
    <source>
        <dbReference type="ARBA" id="ARBA00004141"/>
    </source>
</evidence>
<feature type="transmembrane region" description="Helical" evidence="7">
    <location>
        <begin position="684"/>
        <end position="705"/>
    </location>
</feature>
<dbReference type="GeneID" id="14913925"/>
<dbReference type="VEuPathDB" id="AmoebaDB:ACA1_244380"/>
<gene>
    <name evidence="9" type="ORF">ACA1_244380</name>
</gene>
<evidence type="ECO:0000256" key="3">
    <source>
        <dbReference type="ARBA" id="ARBA00022692"/>
    </source>
</evidence>
<evidence type="ECO:0000256" key="4">
    <source>
        <dbReference type="ARBA" id="ARBA00022989"/>
    </source>
</evidence>
<keyword evidence="2" id="KW-0813">Transport</keyword>
<protein>
    <submittedName>
        <fullName evidence="9">P protein, putative</fullName>
    </submittedName>
</protein>
<dbReference type="Pfam" id="PF03600">
    <property type="entry name" value="CitMHS"/>
    <property type="match status" value="1"/>
</dbReference>